<accession>A0AAW2L2X4</accession>
<name>A0AAW2L2X4_SESRA</name>
<reference evidence="1" key="1">
    <citation type="submission" date="2020-06" db="EMBL/GenBank/DDBJ databases">
        <authorList>
            <person name="Li T."/>
            <person name="Hu X."/>
            <person name="Zhang T."/>
            <person name="Song X."/>
            <person name="Zhang H."/>
            <person name="Dai N."/>
            <person name="Sheng W."/>
            <person name="Hou X."/>
            <person name="Wei L."/>
        </authorList>
    </citation>
    <scope>NUCLEOTIDE SEQUENCE</scope>
    <source>
        <strain evidence="1">G02</strain>
        <tissue evidence="1">Leaf</tissue>
    </source>
</reference>
<proteinExistence type="predicted"/>
<gene>
    <name evidence="1" type="ORF">Sradi_5722700</name>
</gene>
<dbReference type="AlphaFoldDB" id="A0AAW2L2X4"/>
<reference evidence="1" key="2">
    <citation type="journal article" date="2024" name="Plant">
        <title>Genomic evolution and insights into agronomic trait innovations of Sesamum species.</title>
        <authorList>
            <person name="Miao H."/>
            <person name="Wang L."/>
            <person name="Qu L."/>
            <person name="Liu H."/>
            <person name="Sun Y."/>
            <person name="Le M."/>
            <person name="Wang Q."/>
            <person name="Wei S."/>
            <person name="Zheng Y."/>
            <person name="Lin W."/>
            <person name="Duan Y."/>
            <person name="Cao H."/>
            <person name="Xiong S."/>
            <person name="Wang X."/>
            <person name="Wei L."/>
            <person name="Li C."/>
            <person name="Ma Q."/>
            <person name="Ju M."/>
            <person name="Zhao R."/>
            <person name="Li G."/>
            <person name="Mu C."/>
            <person name="Tian Q."/>
            <person name="Mei H."/>
            <person name="Zhang T."/>
            <person name="Gao T."/>
            <person name="Zhang H."/>
        </authorList>
    </citation>
    <scope>NUCLEOTIDE SEQUENCE</scope>
    <source>
        <strain evidence="1">G02</strain>
    </source>
</reference>
<dbReference type="EMBL" id="JACGWJ010000026">
    <property type="protein sequence ID" value="KAL0313234.1"/>
    <property type="molecule type" value="Genomic_DNA"/>
</dbReference>
<protein>
    <submittedName>
        <fullName evidence="1">Uncharacterized protein</fullName>
    </submittedName>
</protein>
<comment type="caution">
    <text evidence="1">The sequence shown here is derived from an EMBL/GenBank/DDBJ whole genome shotgun (WGS) entry which is preliminary data.</text>
</comment>
<organism evidence="1">
    <name type="scientific">Sesamum radiatum</name>
    <name type="common">Black benniseed</name>
    <dbReference type="NCBI Taxonomy" id="300843"/>
    <lineage>
        <taxon>Eukaryota</taxon>
        <taxon>Viridiplantae</taxon>
        <taxon>Streptophyta</taxon>
        <taxon>Embryophyta</taxon>
        <taxon>Tracheophyta</taxon>
        <taxon>Spermatophyta</taxon>
        <taxon>Magnoliopsida</taxon>
        <taxon>eudicotyledons</taxon>
        <taxon>Gunneridae</taxon>
        <taxon>Pentapetalae</taxon>
        <taxon>asterids</taxon>
        <taxon>lamiids</taxon>
        <taxon>Lamiales</taxon>
        <taxon>Pedaliaceae</taxon>
        <taxon>Sesamum</taxon>
    </lineage>
</organism>
<sequence>MQDSLPSACSDPLKQRPAQPAIYSSSDLLQLHDHVIARARCGQQACCDHPFMRPREPAAAKWSALYDQRPATLRARIATCRSASKSESVS</sequence>
<evidence type="ECO:0000313" key="1">
    <source>
        <dbReference type="EMBL" id="KAL0313234.1"/>
    </source>
</evidence>